<protein>
    <recommendedName>
        <fullName evidence="3">FAD/NAD(P)-binding domain-containing protein</fullName>
    </recommendedName>
</protein>
<dbReference type="AlphaFoldDB" id="S0NIL2"/>
<dbReference type="InterPro" id="IPR036188">
    <property type="entry name" value="FAD/NAD-bd_sf"/>
</dbReference>
<dbReference type="Gene3D" id="3.50.50.60">
    <property type="entry name" value="FAD/NAD(P)-binding domain"/>
    <property type="match status" value="2"/>
</dbReference>
<reference evidence="1 2" key="1">
    <citation type="submission" date="2013-03" db="EMBL/GenBank/DDBJ databases">
        <title>The Genome Sequence of Enterococcus saccharolyticus ATCC_43076 (Illumina only assembly).</title>
        <authorList>
            <consortium name="The Broad Institute Genomics Platform"/>
            <consortium name="The Broad Institute Genome Sequencing Center for Infectious Disease"/>
            <person name="Earl A."/>
            <person name="Russ C."/>
            <person name="Gilmore M."/>
            <person name="Surin D."/>
            <person name="Walker B."/>
            <person name="Young S."/>
            <person name="Zeng Q."/>
            <person name="Gargeya S."/>
            <person name="Fitzgerald M."/>
            <person name="Haas B."/>
            <person name="Abouelleil A."/>
            <person name="Allen A.W."/>
            <person name="Alvarado L."/>
            <person name="Arachchi H.M."/>
            <person name="Berlin A.M."/>
            <person name="Chapman S.B."/>
            <person name="Gainer-Dewar J."/>
            <person name="Goldberg J."/>
            <person name="Griggs A."/>
            <person name="Gujja S."/>
            <person name="Hansen M."/>
            <person name="Howarth C."/>
            <person name="Imamovic A."/>
            <person name="Ireland A."/>
            <person name="Larimer J."/>
            <person name="McCowan C."/>
            <person name="Murphy C."/>
            <person name="Pearson M."/>
            <person name="Poon T.W."/>
            <person name="Priest M."/>
            <person name="Roberts A."/>
            <person name="Saif S."/>
            <person name="Shea T."/>
            <person name="Sisk P."/>
            <person name="Sykes S."/>
            <person name="Wortman J."/>
            <person name="Nusbaum C."/>
            <person name="Birren B."/>
        </authorList>
    </citation>
    <scope>NUCLEOTIDE SEQUENCE [LARGE SCALE GENOMIC DNA]</scope>
    <source>
        <strain evidence="1 2">ATCC 43076</strain>
    </source>
</reference>
<accession>S0NIL2</accession>
<dbReference type="OrthoDB" id="9806179at2"/>
<evidence type="ECO:0008006" key="3">
    <source>
        <dbReference type="Google" id="ProtNLM"/>
    </source>
</evidence>
<evidence type="ECO:0000313" key="2">
    <source>
        <dbReference type="Proteomes" id="UP000014136"/>
    </source>
</evidence>
<keyword evidence="2" id="KW-1185">Reference proteome</keyword>
<dbReference type="STRING" id="41997.RV16_GL000837"/>
<gene>
    <name evidence="1" type="ORF">OMQ_01233</name>
</gene>
<dbReference type="HOGENOM" id="CLU_1459197_0_0_9"/>
<dbReference type="Proteomes" id="UP000014136">
    <property type="component" value="Unassembled WGS sequence"/>
</dbReference>
<dbReference type="eggNOG" id="COG0492">
    <property type="taxonomic scope" value="Bacteria"/>
</dbReference>
<comment type="caution">
    <text evidence="1">The sequence shown here is derived from an EMBL/GenBank/DDBJ whole genome shotgun (WGS) entry which is preliminary data.</text>
</comment>
<dbReference type="RefSeq" id="WP_016175030.1">
    <property type="nucleotide sequence ID" value="NZ_KE136389.1"/>
</dbReference>
<sequence>MDHVETIEDQGEFFTVKTTTQEFSATRIVLAIGLKETLPDIPGLSSLYGQSFFNCSFCDGWEMKDKKLGVIIEQEEFILHFVPMIFHWNQTITVLTNGISVNKEIKQRLNEKKISLIEQPIQKITNQGVYFISDTKKIIDGGFVMPTFSVNTSFIQGFSLSLNEWSYRYGRLRTDFLSTYLCSLR</sequence>
<proteinExistence type="predicted"/>
<dbReference type="PATRIC" id="fig|1139996.3.peg.1212"/>
<name>S0NIL2_9ENTE</name>
<dbReference type="EMBL" id="AHYT01000004">
    <property type="protein sequence ID" value="EOT29281.1"/>
    <property type="molecule type" value="Genomic_DNA"/>
</dbReference>
<organism evidence="1 2">
    <name type="scientific">Enterococcus saccharolyticus subsp. saccharolyticus ATCC 43076</name>
    <dbReference type="NCBI Taxonomy" id="1139996"/>
    <lineage>
        <taxon>Bacteria</taxon>
        <taxon>Bacillati</taxon>
        <taxon>Bacillota</taxon>
        <taxon>Bacilli</taxon>
        <taxon>Lactobacillales</taxon>
        <taxon>Enterococcaceae</taxon>
        <taxon>Enterococcus</taxon>
    </lineage>
</organism>
<evidence type="ECO:0000313" key="1">
    <source>
        <dbReference type="EMBL" id="EOT29281.1"/>
    </source>
</evidence>
<dbReference type="SUPFAM" id="SSF51905">
    <property type="entry name" value="FAD/NAD(P)-binding domain"/>
    <property type="match status" value="1"/>
</dbReference>